<dbReference type="AlphaFoldDB" id="A0A7R7MVT1"/>
<evidence type="ECO:0000313" key="1">
    <source>
        <dbReference type="EMBL" id="BCP00425.1"/>
    </source>
</evidence>
<gene>
    <name evidence="1" type="ORF">MINTM018_31940</name>
</gene>
<dbReference type="EMBL" id="AP024255">
    <property type="protein sequence ID" value="BCP00425.1"/>
    <property type="molecule type" value="Genomic_DNA"/>
</dbReference>
<evidence type="ECO:0000313" key="2">
    <source>
        <dbReference type="Proteomes" id="UP000595205"/>
    </source>
</evidence>
<sequence length="98" mass="10609">MSNKEAVERIIFQALETLNKERASDEQIDVGPGTALFGPDASLNSLELVSVMVDIETLSADEFGHPVSLTDDAAMERDPVPFLNVSTLTAYILELLGD</sequence>
<name>A0A7R7MVT1_MYCIT</name>
<reference evidence="1 2" key="1">
    <citation type="submission" date="2020-12" db="EMBL/GenBank/DDBJ databases">
        <title>Genome sequence of clinical Mycobacterium intracellulare strains.</title>
        <authorList>
            <person name="Tateishi Y."/>
            <person name="Matsumoto S."/>
            <person name="Fukushima Y."/>
            <person name="Nakajima C."/>
            <person name="Suzuki Y."/>
        </authorList>
    </citation>
    <scope>NUCLEOTIDE SEQUENCE [LARGE SCALE GENOMIC DNA]</scope>
    <source>
        <strain evidence="1 2">M018</strain>
    </source>
</reference>
<dbReference type="RefSeq" id="WP_009953315.1">
    <property type="nucleotide sequence ID" value="NZ_AP024244.1"/>
</dbReference>
<protein>
    <submittedName>
        <fullName evidence="1">Uncharacterized protein</fullName>
    </submittedName>
</protein>
<dbReference type="Gene3D" id="1.10.1200.10">
    <property type="entry name" value="ACP-like"/>
    <property type="match status" value="1"/>
</dbReference>
<dbReference type="Proteomes" id="UP000595205">
    <property type="component" value="Chromosome"/>
</dbReference>
<dbReference type="InterPro" id="IPR036736">
    <property type="entry name" value="ACP-like_sf"/>
</dbReference>
<accession>A0A7R7MVT1</accession>
<organism evidence="1 2">
    <name type="scientific">Mycobacterium intracellulare</name>
    <dbReference type="NCBI Taxonomy" id="1767"/>
    <lineage>
        <taxon>Bacteria</taxon>
        <taxon>Bacillati</taxon>
        <taxon>Actinomycetota</taxon>
        <taxon>Actinomycetes</taxon>
        <taxon>Mycobacteriales</taxon>
        <taxon>Mycobacteriaceae</taxon>
        <taxon>Mycobacterium</taxon>
        <taxon>Mycobacterium avium complex (MAC)</taxon>
    </lineage>
</organism>
<proteinExistence type="predicted"/>